<accession>A0A7X9RZ98</accession>
<name>A0A7X9RZ98_9BACT</name>
<dbReference type="EMBL" id="JABANE010000099">
    <property type="protein sequence ID" value="NME71461.1"/>
    <property type="molecule type" value="Genomic_DNA"/>
</dbReference>
<comment type="caution">
    <text evidence="2">The sequence shown here is derived from an EMBL/GenBank/DDBJ whole genome shotgun (WGS) entry which is preliminary data.</text>
</comment>
<keyword evidence="3" id="KW-1185">Reference proteome</keyword>
<organism evidence="2 3">
    <name type="scientific">Flammeovirga aprica JL-4</name>
    <dbReference type="NCBI Taxonomy" id="694437"/>
    <lineage>
        <taxon>Bacteria</taxon>
        <taxon>Pseudomonadati</taxon>
        <taxon>Bacteroidota</taxon>
        <taxon>Cytophagia</taxon>
        <taxon>Cytophagales</taxon>
        <taxon>Flammeovirgaceae</taxon>
        <taxon>Flammeovirga</taxon>
    </lineage>
</organism>
<evidence type="ECO:0000313" key="2">
    <source>
        <dbReference type="EMBL" id="NME71461.1"/>
    </source>
</evidence>
<proteinExistence type="predicted"/>
<reference evidence="2 3" key="1">
    <citation type="submission" date="2020-04" db="EMBL/GenBank/DDBJ databases">
        <title>Flammeovirga sp. SR4, a novel species isolated from seawater.</title>
        <authorList>
            <person name="Wang X."/>
        </authorList>
    </citation>
    <scope>NUCLEOTIDE SEQUENCE [LARGE SCALE GENOMIC DNA]</scope>
    <source>
        <strain evidence="2 3">ATCC 23126</strain>
    </source>
</reference>
<evidence type="ECO:0000313" key="3">
    <source>
        <dbReference type="Proteomes" id="UP000576082"/>
    </source>
</evidence>
<keyword evidence="1" id="KW-0732">Signal</keyword>
<evidence type="ECO:0000256" key="1">
    <source>
        <dbReference type="SAM" id="SignalP"/>
    </source>
</evidence>
<feature type="signal peptide" evidence="1">
    <location>
        <begin position="1"/>
        <end position="19"/>
    </location>
</feature>
<dbReference type="RefSeq" id="WP_169659676.1">
    <property type="nucleotide sequence ID" value="NZ_JABANE010000099.1"/>
</dbReference>
<protein>
    <submittedName>
        <fullName evidence="2">Uncharacterized protein</fullName>
    </submittedName>
</protein>
<dbReference type="AlphaFoldDB" id="A0A7X9RZ98"/>
<sequence length="214" mass="25362">MKTKLLIGILLMLTSSVWGQTAEQQLKARKFTDWVNKVVQLSPEQYEEMKALRIEYNMKKDSMEARPYYSHEDKVNMNKQFYKERDKILDLNQQSELLSFLITSREIKIITAEMPLEKEKVEELRSQIQLVNKRMVIHIIKLGKFNIKYLEMEKSFDIEKDLILGKVLTTDQYEYYTTLRNKKLKEHTTSSVDYMSMKADSVLEGYNVLLPDDI</sequence>
<feature type="chain" id="PRO_5030704099" evidence="1">
    <location>
        <begin position="20"/>
        <end position="214"/>
    </location>
</feature>
<dbReference type="Proteomes" id="UP000576082">
    <property type="component" value="Unassembled WGS sequence"/>
</dbReference>
<gene>
    <name evidence="2" type="ORF">HHU12_26075</name>
</gene>